<proteinExistence type="predicted"/>
<keyword evidence="2" id="KW-1185">Reference proteome</keyword>
<accession>A0A8H7UN65</accession>
<gene>
    <name evidence="1" type="ORF">INT43_002356</name>
</gene>
<sequence length="122" mass="13841">MTRIVPAVQTKMDQGHPSLWLDEDYKPFSNEFSVSGTTYETMRSTTCGNKTVDPAMEMKEVPLILAWSAANLEISDLEGERIFVNSKGEVAPSFHKHHAERPELQKGLFKPMKKPAIKRHLE</sequence>
<dbReference type="Proteomes" id="UP000654370">
    <property type="component" value="Unassembled WGS sequence"/>
</dbReference>
<dbReference type="AlphaFoldDB" id="A0A8H7UN65"/>
<protein>
    <submittedName>
        <fullName evidence="1">Uncharacterized protein</fullName>
    </submittedName>
</protein>
<reference evidence="1" key="1">
    <citation type="submission" date="2020-12" db="EMBL/GenBank/DDBJ databases">
        <title>Metabolic potential, ecology and presence of endohyphal bacteria is reflected in genomic diversity of Mucoromycotina.</title>
        <authorList>
            <person name="Muszewska A."/>
            <person name="Okrasinska A."/>
            <person name="Steczkiewicz K."/>
            <person name="Drgas O."/>
            <person name="Orlowska M."/>
            <person name="Perlinska-Lenart U."/>
            <person name="Aleksandrzak-Piekarczyk T."/>
            <person name="Szatraj K."/>
            <person name="Zielenkiewicz U."/>
            <person name="Pilsyk S."/>
            <person name="Malc E."/>
            <person name="Mieczkowski P."/>
            <person name="Kruszewska J.S."/>
            <person name="Biernat P."/>
            <person name="Pawlowska J."/>
        </authorList>
    </citation>
    <scope>NUCLEOTIDE SEQUENCE</scope>
    <source>
        <strain evidence="1">WA0000067209</strain>
    </source>
</reference>
<name>A0A8H7UN65_MORIS</name>
<evidence type="ECO:0000313" key="2">
    <source>
        <dbReference type="Proteomes" id="UP000654370"/>
    </source>
</evidence>
<dbReference type="EMBL" id="JAEPQZ010000001">
    <property type="protein sequence ID" value="KAG2185918.1"/>
    <property type="molecule type" value="Genomic_DNA"/>
</dbReference>
<dbReference type="OrthoDB" id="2269860at2759"/>
<evidence type="ECO:0000313" key="1">
    <source>
        <dbReference type="EMBL" id="KAG2185918.1"/>
    </source>
</evidence>
<organism evidence="1 2">
    <name type="scientific">Mortierella isabellina</name>
    <name type="common">Filamentous fungus</name>
    <name type="synonym">Umbelopsis isabellina</name>
    <dbReference type="NCBI Taxonomy" id="91625"/>
    <lineage>
        <taxon>Eukaryota</taxon>
        <taxon>Fungi</taxon>
        <taxon>Fungi incertae sedis</taxon>
        <taxon>Mucoromycota</taxon>
        <taxon>Mucoromycotina</taxon>
        <taxon>Umbelopsidomycetes</taxon>
        <taxon>Umbelopsidales</taxon>
        <taxon>Umbelopsidaceae</taxon>
        <taxon>Umbelopsis</taxon>
    </lineage>
</organism>
<comment type="caution">
    <text evidence="1">The sequence shown here is derived from an EMBL/GenBank/DDBJ whole genome shotgun (WGS) entry which is preliminary data.</text>
</comment>